<name>A0ABQ1L7H1_9PROT</name>
<accession>A0ABQ1L7H1</accession>
<proteinExistence type="predicted"/>
<sequence length="236" mass="26320">MFTDYSLDKLEEKIRNVERHFAKRISEGTIVGEEAITERLIQMLETAINGFVLSCNSISQPFGVRGSNDTQKKVTLQTEIIKAPRFMGRSTVAKGMNSEESISGADAMIVLESGLPGIEAHKGFLFQAKRHTGNGRFRSLGTAEIKEQCQKMQRFTSSAYAVVYHADGFYFFDSSKTTDQNWHSFKSNDAIPLSKIIRLFMVCKIGDHKLNAINKTAFANFLSSAQIDQSLVISTT</sequence>
<organism evidence="1 2">
    <name type="scientific">Asaia siamensis</name>
    <dbReference type="NCBI Taxonomy" id="110479"/>
    <lineage>
        <taxon>Bacteria</taxon>
        <taxon>Pseudomonadati</taxon>
        <taxon>Pseudomonadota</taxon>
        <taxon>Alphaproteobacteria</taxon>
        <taxon>Acetobacterales</taxon>
        <taxon>Acetobacteraceae</taxon>
        <taxon>Asaia</taxon>
    </lineage>
</organism>
<evidence type="ECO:0000313" key="2">
    <source>
        <dbReference type="Proteomes" id="UP000637769"/>
    </source>
</evidence>
<reference evidence="2" key="1">
    <citation type="journal article" date="2019" name="Int. J. Syst. Evol. Microbiol.">
        <title>The Global Catalogue of Microorganisms (GCM) 10K type strain sequencing project: providing services to taxonomists for standard genome sequencing and annotation.</title>
        <authorList>
            <consortium name="The Broad Institute Genomics Platform"/>
            <consortium name="The Broad Institute Genome Sequencing Center for Infectious Disease"/>
            <person name="Wu L."/>
            <person name="Ma J."/>
        </authorList>
    </citation>
    <scope>NUCLEOTIDE SEQUENCE [LARGE SCALE GENOMIC DNA]</scope>
    <source>
        <strain evidence="2">CCM 7132</strain>
    </source>
</reference>
<dbReference type="EMBL" id="BMCH01000001">
    <property type="protein sequence ID" value="GGC19682.1"/>
    <property type="molecule type" value="Genomic_DNA"/>
</dbReference>
<evidence type="ECO:0000313" key="1">
    <source>
        <dbReference type="EMBL" id="GGC19682.1"/>
    </source>
</evidence>
<protein>
    <submittedName>
        <fullName evidence="1">Uncharacterized protein</fullName>
    </submittedName>
</protein>
<dbReference type="RefSeq" id="WP_188424560.1">
    <property type="nucleotide sequence ID" value="NZ_BMCH01000001.1"/>
</dbReference>
<comment type="caution">
    <text evidence="1">The sequence shown here is derived from an EMBL/GenBank/DDBJ whole genome shotgun (WGS) entry which is preliminary data.</text>
</comment>
<gene>
    <name evidence="1" type="ORF">GCM10007207_01120</name>
</gene>
<keyword evidence="2" id="KW-1185">Reference proteome</keyword>
<dbReference type="Proteomes" id="UP000637769">
    <property type="component" value="Unassembled WGS sequence"/>
</dbReference>